<sequence length="228" mass="26389">MTLVGRQIPTWFNHVNEGSQVSFEVPKEIGCNAKALAVCLASIPHDYVSSCYIYVINHTKGTSFYVEIVDIFPLEEILWLGNLSLSETEFNLEEGDLVHVIAHGPVKKIGVRLVCDKLMTFEDEVERIGSNEINKQPNSKRIINSERLPYLSSAYKPIILSTVIMFMICIYLEFINRMLKMDQLCFILYVCGIERYNLVNRFDFVFFFFQHNHHVHLFSLEELIVTNI</sequence>
<keyword evidence="6" id="KW-1185">Reference proteome</keyword>
<evidence type="ECO:0000256" key="1">
    <source>
        <dbReference type="ARBA" id="ARBA00022614"/>
    </source>
</evidence>
<protein>
    <recommendedName>
        <fullName evidence="4">C-JID domain-containing protein</fullName>
    </recommendedName>
</protein>
<keyword evidence="2" id="KW-0677">Repeat</keyword>
<accession>A0A5N5FKY7</accession>
<name>A0A5N5FKY7_9ROSA</name>
<reference evidence="5 6" key="2">
    <citation type="submission" date="2019-11" db="EMBL/GenBank/DDBJ databases">
        <title>A de novo genome assembly of a pear dwarfing rootstock.</title>
        <authorList>
            <person name="Wang F."/>
            <person name="Wang J."/>
            <person name="Li S."/>
            <person name="Zhang Y."/>
            <person name="Fang M."/>
            <person name="Ma L."/>
            <person name="Zhao Y."/>
            <person name="Jiang S."/>
        </authorList>
    </citation>
    <scope>NUCLEOTIDE SEQUENCE [LARGE SCALE GENOMIC DNA]</scope>
    <source>
        <strain evidence="5">S2</strain>
        <tissue evidence="5">Leaf</tissue>
    </source>
</reference>
<feature type="transmembrane region" description="Helical" evidence="3">
    <location>
        <begin position="154"/>
        <end position="174"/>
    </location>
</feature>
<evidence type="ECO:0000256" key="2">
    <source>
        <dbReference type="ARBA" id="ARBA00022737"/>
    </source>
</evidence>
<dbReference type="AlphaFoldDB" id="A0A5N5FKY7"/>
<reference evidence="5 6" key="1">
    <citation type="submission" date="2019-09" db="EMBL/GenBank/DDBJ databases">
        <authorList>
            <person name="Ou C."/>
        </authorList>
    </citation>
    <scope>NUCLEOTIDE SEQUENCE [LARGE SCALE GENOMIC DNA]</scope>
    <source>
        <strain evidence="5">S2</strain>
        <tissue evidence="5">Leaf</tissue>
    </source>
</reference>
<dbReference type="InterPro" id="IPR045344">
    <property type="entry name" value="C-JID"/>
</dbReference>
<comment type="caution">
    <text evidence="5">The sequence shown here is derived from an EMBL/GenBank/DDBJ whole genome shotgun (WGS) entry which is preliminary data.</text>
</comment>
<dbReference type="Proteomes" id="UP000327157">
    <property type="component" value="Unassembled WGS sequence"/>
</dbReference>
<evidence type="ECO:0000259" key="4">
    <source>
        <dbReference type="Pfam" id="PF20160"/>
    </source>
</evidence>
<evidence type="ECO:0000313" key="5">
    <source>
        <dbReference type="EMBL" id="KAB2603766.1"/>
    </source>
</evidence>
<dbReference type="EMBL" id="SMOL01000688">
    <property type="protein sequence ID" value="KAB2603766.1"/>
    <property type="molecule type" value="Genomic_DNA"/>
</dbReference>
<keyword evidence="3" id="KW-1133">Transmembrane helix</keyword>
<evidence type="ECO:0000313" key="6">
    <source>
        <dbReference type="Proteomes" id="UP000327157"/>
    </source>
</evidence>
<keyword evidence="1" id="KW-0433">Leucine-rich repeat</keyword>
<evidence type="ECO:0000256" key="3">
    <source>
        <dbReference type="SAM" id="Phobius"/>
    </source>
</evidence>
<keyword evidence="3" id="KW-0472">Membrane</keyword>
<dbReference type="Pfam" id="PF20160">
    <property type="entry name" value="C-JID"/>
    <property type="match status" value="1"/>
</dbReference>
<proteinExistence type="predicted"/>
<keyword evidence="3" id="KW-0812">Transmembrane</keyword>
<gene>
    <name evidence="5" type="ORF">D8674_041398</name>
</gene>
<feature type="domain" description="C-JID" evidence="4">
    <location>
        <begin position="4"/>
        <end position="114"/>
    </location>
</feature>
<organism evidence="5 6">
    <name type="scientific">Pyrus ussuriensis x Pyrus communis</name>
    <dbReference type="NCBI Taxonomy" id="2448454"/>
    <lineage>
        <taxon>Eukaryota</taxon>
        <taxon>Viridiplantae</taxon>
        <taxon>Streptophyta</taxon>
        <taxon>Embryophyta</taxon>
        <taxon>Tracheophyta</taxon>
        <taxon>Spermatophyta</taxon>
        <taxon>Magnoliopsida</taxon>
        <taxon>eudicotyledons</taxon>
        <taxon>Gunneridae</taxon>
        <taxon>Pentapetalae</taxon>
        <taxon>rosids</taxon>
        <taxon>fabids</taxon>
        <taxon>Rosales</taxon>
        <taxon>Rosaceae</taxon>
        <taxon>Amygdaloideae</taxon>
        <taxon>Maleae</taxon>
        <taxon>Pyrus</taxon>
    </lineage>
</organism>